<keyword evidence="12" id="KW-1185">Reference proteome</keyword>
<dbReference type="InterPro" id="IPR011009">
    <property type="entry name" value="Kinase-like_dom_sf"/>
</dbReference>
<dbReference type="FunFam" id="3.30.200.20:FF:000228">
    <property type="entry name" value="Serine/threonine-protein kinase BIK1"/>
    <property type="match status" value="1"/>
</dbReference>
<keyword evidence="4" id="KW-0808">Transferase</keyword>
<keyword evidence="5 8" id="KW-0547">Nucleotide-binding</keyword>
<dbReference type="InterPro" id="IPR050823">
    <property type="entry name" value="Plant_Ser_Thr_Prot_Kinase"/>
</dbReference>
<keyword evidence="7 8" id="KW-0067">ATP-binding</keyword>
<organism evidence="11 12">
    <name type="scientific">Deinandra increscens subsp. villosa</name>
    <dbReference type="NCBI Taxonomy" id="3103831"/>
    <lineage>
        <taxon>Eukaryota</taxon>
        <taxon>Viridiplantae</taxon>
        <taxon>Streptophyta</taxon>
        <taxon>Embryophyta</taxon>
        <taxon>Tracheophyta</taxon>
        <taxon>Spermatophyta</taxon>
        <taxon>Magnoliopsida</taxon>
        <taxon>eudicotyledons</taxon>
        <taxon>Gunneridae</taxon>
        <taxon>Pentapetalae</taxon>
        <taxon>asterids</taxon>
        <taxon>campanulids</taxon>
        <taxon>Asterales</taxon>
        <taxon>Asteraceae</taxon>
        <taxon>Asteroideae</taxon>
        <taxon>Heliantheae alliance</taxon>
        <taxon>Madieae</taxon>
        <taxon>Madiinae</taxon>
        <taxon>Deinandra</taxon>
    </lineage>
</organism>
<evidence type="ECO:0000256" key="6">
    <source>
        <dbReference type="ARBA" id="ARBA00022777"/>
    </source>
</evidence>
<dbReference type="InterPro" id="IPR017441">
    <property type="entry name" value="Protein_kinase_ATP_BS"/>
</dbReference>
<name>A0AAP0GWB7_9ASTR</name>
<evidence type="ECO:0000256" key="7">
    <source>
        <dbReference type="ARBA" id="ARBA00022840"/>
    </source>
</evidence>
<dbReference type="InterPro" id="IPR000719">
    <property type="entry name" value="Prot_kinase_dom"/>
</dbReference>
<dbReference type="EMBL" id="JBCNJP010000019">
    <property type="protein sequence ID" value="KAK9061275.1"/>
    <property type="molecule type" value="Genomic_DNA"/>
</dbReference>
<evidence type="ECO:0000256" key="4">
    <source>
        <dbReference type="ARBA" id="ARBA00022679"/>
    </source>
</evidence>
<dbReference type="PROSITE" id="PS50011">
    <property type="entry name" value="PROTEIN_KINASE_DOM"/>
    <property type="match status" value="1"/>
</dbReference>
<evidence type="ECO:0000256" key="2">
    <source>
        <dbReference type="ARBA" id="ARBA00012513"/>
    </source>
</evidence>
<protein>
    <recommendedName>
        <fullName evidence="2">non-specific serine/threonine protein kinase</fullName>
        <ecNumber evidence="2">2.7.11.1</ecNumber>
    </recommendedName>
</protein>
<dbReference type="InterPro" id="IPR001245">
    <property type="entry name" value="Ser-Thr/Tyr_kinase_cat_dom"/>
</dbReference>
<evidence type="ECO:0000256" key="8">
    <source>
        <dbReference type="PROSITE-ProRule" id="PRU10141"/>
    </source>
</evidence>
<gene>
    <name evidence="11" type="ORF">SSX86_018455</name>
</gene>
<keyword evidence="3" id="KW-0472">Membrane</keyword>
<dbReference type="EC" id="2.7.11.1" evidence="2"/>
<dbReference type="GO" id="GO:0004674">
    <property type="term" value="F:protein serine/threonine kinase activity"/>
    <property type="evidence" value="ECO:0007669"/>
    <property type="project" value="UniProtKB-EC"/>
</dbReference>
<comment type="subcellular location">
    <subcellularLocation>
        <location evidence="1">Cell membrane</location>
    </subcellularLocation>
</comment>
<dbReference type="AlphaFoldDB" id="A0AAP0GWB7"/>
<proteinExistence type="predicted"/>
<evidence type="ECO:0000256" key="5">
    <source>
        <dbReference type="ARBA" id="ARBA00022741"/>
    </source>
</evidence>
<dbReference type="Proteomes" id="UP001408789">
    <property type="component" value="Unassembled WGS sequence"/>
</dbReference>
<dbReference type="Pfam" id="PF07714">
    <property type="entry name" value="PK_Tyr_Ser-Thr"/>
    <property type="match status" value="1"/>
</dbReference>
<evidence type="ECO:0000259" key="10">
    <source>
        <dbReference type="PROSITE" id="PS50011"/>
    </source>
</evidence>
<keyword evidence="3" id="KW-1003">Cell membrane</keyword>
<feature type="compositionally biased region" description="Polar residues" evidence="9">
    <location>
        <begin position="17"/>
        <end position="32"/>
    </location>
</feature>
<feature type="domain" description="Protein kinase" evidence="10">
    <location>
        <begin position="92"/>
        <end position="223"/>
    </location>
</feature>
<feature type="region of interest" description="Disordered" evidence="9">
    <location>
        <begin position="1"/>
        <end position="48"/>
    </location>
</feature>
<dbReference type="PROSITE" id="PS00107">
    <property type="entry name" value="PROTEIN_KINASE_ATP"/>
    <property type="match status" value="1"/>
</dbReference>
<feature type="binding site" evidence="8">
    <location>
        <position position="126"/>
    </location>
    <ligand>
        <name>ATP</name>
        <dbReference type="ChEBI" id="CHEBI:30616"/>
    </ligand>
</feature>
<evidence type="ECO:0000256" key="9">
    <source>
        <dbReference type="SAM" id="MobiDB-lite"/>
    </source>
</evidence>
<evidence type="ECO:0000313" key="11">
    <source>
        <dbReference type="EMBL" id="KAK9061275.1"/>
    </source>
</evidence>
<dbReference type="GO" id="GO:0005886">
    <property type="term" value="C:plasma membrane"/>
    <property type="evidence" value="ECO:0007669"/>
    <property type="project" value="UniProtKB-SubCell"/>
</dbReference>
<dbReference type="SMART" id="SM00219">
    <property type="entry name" value="TyrKc"/>
    <property type="match status" value="1"/>
</dbReference>
<sequence>MKVMNCFSFSHGEPKTTKSTSVRSLMPMSNGQGARKPGSDFRSMDMSDVSTVSSTRASSVSFTSLTQNPSGKSNNNLKEFSFAEMKTATRNFSRALMIGEGGFGGVFRAVIRTADGSGQKMDVAIKQLSSRGLQGHKEWVTEVNVLGFVDHPNLVKLVGYSSEDDERGIQRLLVYEYMPNRSVHDHLSRFQTPLPWSTRLKIAQDAARGLAYLHEEMEFQVPL</sequence>
<dbReference type="PANTHER" id="PTHR45621">
    <property type="entry name" value="OS01G0588500 PROTEIN-RELATED"/>
    <property type="match status" value="1"/>
</dbReference>
<accession>A0AAP0GWB7</accession>
<comment type="caution">
    <text evidence="11">The sequence shown here is derived from an EMBL/GenBank/DDBJ whole genome shotgun (WGS) entry which is preliminary data.</text>
</comment>
<dbReference type="SUPFAM" id="SSF56112">
    <property type="entry name" value="Protein kinase-like (PK-like)"/>
    <property type="match status" value="1"/>
</dbReference>
<dbReference type="InterPro" id="IPR020635">
    <property type="entry name" value="Tyr_kinase_cat_dom"/>
</dbReference>
<dbReference type="GO" id="GO:0005524">
    <property type="term" value="F:ATP binding"/>
    <property type="evidence" value="ECO:0007669"/>
    <property type="project" value="UniProtKB-UniRule"/>
</dbReference>
<dbReference type="GO" id="GO:0004713">
    <property type="term" value="F:protein tyrosine kinase activity"/>
    <property type="evidence" value="ECO:0007669"/>
    <property type="project" value="InterPro"/>
</dbReference>
<reference evidence="11 12" key="1">
    <citation type="submission" date="2024-04" db="EMBL/GenBank/DDBJ databases">
        <title>The reference genome of an endangered Asteraceae, Deinandra increscens subsp. villosa, native to the Central Coast of California.</title>
        <authorList>
            <person name="Guilliams M."/>
            <person name="Hasenstab-Lehman K."/>
            <person name="Meyer R."/>
            <person name="Mcevoy S."/>
        </authorList>
    </citation>
    <scope>NUCLEOTIDE SEQUENCE [LARGE SCALE GENOMIC DNA]</scope>
    <source>
        <tissue evidence="11">Leaf</tissue>
    </source>
</reference>
<dbReference type="Gene3D" id="3.30.200.20">
    <property type="entry name" value="Phosphorylase Kinase, domain 1"/>
    <property type="match status" value="1"/>
</dbReference>
<dbReference type="Gene3D" id="1.10.510.10">
    <property type="entry name" value="Transferase(Phosphotransferase) domain 1"/>
    <property type="match status" value="1"/>
</dbReference>
<keyword evidence="6" id="KW-0418">Kinase</keyword>
<evidence type="ECO:0000256" key="1">
    <source>
        <dbReference type="ARBA" id="ARBA00004236"/>
    </source>
</evidence>
<evidence type="ECO:0000256" key="3">
    <source>
        <dbReference type="ARBA" id="ARBA00022475"/>
    </source>
</evidence>
<evidence type="ECO:0000313" key="12">
    <source>
        <dbReference type="Proteomes" id="UP001408789"/>
    </source>
</evidence>